<reference evidence="1 2" key="1">
    <citation type="journal article" date="2013" name="PLoS Genet.">
        <title>The genome and development-dependent transcriptomes of Pyronema confluens: a window into fungal evolution.</title>
        <authorList>
            <person name="Traeger S."/>
            <person name="Altegoer F."/>
            <person name="Freitag M."/>
            <person name="Gabaldon T."/>
            <person name="Kempken F."/>
            <person name="Kumar A."/>
            <person name="Marcet-Houben M."/>
            <person name="Poggeler S."/>
            <person name="Stajich J.E."/>
            <person name="Nowrousian M."/>
        </authorList>
    </citation>
    <scope>NUCLEOTIDE SEQUENCE [LARGE SCALE GENOMIC DNA]</scope>
    <source>
        <strain evidence="2">CBS 100304</strain>
        <tissue evidence="1">Vegetative mycelium</tissue>
    </source>
</reference>
<proteinExistence type="predicted"/>
<protein>
    <submittedName>
        <fullName evidence="1">Uncharacterized protein</fullName>
    </submittedName>
</protein>
<organism evidence="1 2">
    <name type="scientific">Pyronema omphalodes (strain CBS 100304)</name>
    <name type="common">Pyronema confluens</name>
    <dbReference type="NCBI Taxonomy" id="1076935"/>
    <lineage>
        <taxon>Eukaryota</taxon>
        <taxon>Fungi</taxon>
        <taxon>Dikarya</taxon>
        <taxon>Ascomycota</taxon>
        <taxon>Pezizomycotina</taxon>
        <taxon>Pezizomycetes</taxon>
        <taxon>Pezizales</taxon>
        <taxon>Pyronemataceae</taxon>
        <taxon>Pyronema</taxon>
    </lineage>
</organism>
<gene>
    <name evidence="1" type="ORF">PCON_06526</name>
</gene>
<evidence type="ECO:0000313" key="2">
    <source>
        <dbReference type="Proteomes" id="UP000018144"/>
    </source>
</evidence>
<evidence type="ECO:0000313" key="1">
    <source>
        <dbReference type="EMBL" id="CCX06939.1"/>
    </source>
</evidence>
<name>U4L9S6_PYROM</name>
<dbReference type="Proteomes" id="UP000018144">
    <property type="component" value="Unassembled WGS sequence"/>
</dbReference>
<accession>U4L9S6</accession>
<keyword evidence="2" id="KW-1185">Reference proteome</keyword>
<dbReference type="AlphaFoldDB" id="U4L9S6"/>
<dbReference type="EMBL" id="HF935323">
    <property type="protein sequence ID" value="CCX06939.1"/>
    <property type="molecule type" value="Genomic_DNA"/>
</dbReference>
<sequence length="41" mass="4692">MNMLRHYTTLASPTSRIHYSGCDHGLHHRASLVRSVERGFP</sequence>